<proteinExistence type="predicted"/>
<evidence type="ECO:0000313" key="2">
    <source>
        <dbReference type="Proteomes" id="UP001489719"/>
    </source>
</evidence>
<gene>
    <name evidence="1" type="ORF">V1517DRAFT_315428</name>
</gene>
<organism evidence="1 2">
    <name type="scientific">Lipomyces orientalis</name>
    <dbReference type="NCBI Taxonomy" id="1233043"/>
    <lineage>
        <taxon>Eukaryota</taxon>
        <taxon>Fungi</taxon>
        <taxon>Dikarya</taxon>
        <taxon>Ascomycota</taxon>
        <taxon>Saccharomycotina</taxon>
        <taxon>Lipomycetes</taxon>
        <taxon>Lipomycetales</taxon>
        <taxon>Lipomycetaceae</taxon>
        <taxon>Lipomyces</taxon>
    </lineage>
</organism>
<keyword evidence="2" id="KW-1185">Reference proteome</keyword>
<comment type="caution">
    <text evidence="1">The sequence shown here is derived from an EMBL/GenBank/DDBJ whole genome shotgun (WGS) entry which is preliminary data.</text>
</comment>
<dbReference type="EMBL" id="MU970043">
    <property type="protein sequence ID" value="KAK9325117.1"/>
    <property type="molecule type" value="Genomic_DNA"/>
</dbReference>
<dbReference type="Proteomes" id="UP001489719">
    <property type="component" value="Unassembled WGS sequence"/>
</dbReference>
<name>A0ACC3TWR4_9ASCO</name>
<protein>
    <submittedName>
        <fullName evidence="1">Uncharacterized protein</fullName>
    </submittedName>
</protein>
<reference evidence="2" key="1">
    <citation type="journal article" date="2024" name="Front. Bioeng. Biotechnol.">
        <title>Genome-scale model development and genomic sequencing of the oleaginous clade Lipomyces.</title>
        <authorList>
            <person name="Czajka J.J."/>
            <person name="Han Y."/>
            <person name="Kim J."/>
            <person name="Mondo S.J."/>
            <person name="Hofstad B.A."/>
            <person name="Robles A."/>
            <person name="Haridas S."/>
            <person name="Riley R."/>
            <person name="LaButti K."/>
            <person name="Pangilinan J."/>
            <person name="Andreopoulos W."/>
            <person name="Lipzen A."/>
            <person name="Yan J."/>
            <person name="Wang M."/>
            <person name="Ng V."/>
            <person name="Grigoriev I.V."/>
            <person name="Spatafora J.W."/>
            <person name="Magnuson J.K."/>
            <person name="Baker S.E."/>
            <person name="Pomraning K.R."/>
        </authorList>
    </citation>
    <scope>NUCLEOTIDE SEQUENCE [LARGE SCALE GENOMIC DNA]</scope>
    <source>
        <strain evidence="2">CBS 10300</strain>
    </source>
</reference>
<sequence>MDPLQFPISESVSADVPIAGGRRRLEDHLTDTELAQLISFMQPSTESSKDSASESSAANEADDEPARLVHGVFQNPASCGAAVVEGDAASESGYSGYSTSIVDSDDDDDDDEIDPFYKLRKNIHALYMIAVMVDLRAEQTYMRSIAKAEGSALGIAWITFKDQVLVQFAQGLGLKLLKILLVPWFRGTVRSGQSTGSTFRTKVLGFANYIGKRLSLIPKPR</sequence>
<evidence type="ECO:0000313" key="1">
    <source>
        <dbReference type="EMBL" id="KAK9325117.1"/>
    </source>
</evidence>
<accession>A0ACC3TWR4</accession>